<accession>A0A419EQF3</accession>
<comment type="caution">
    <text evidence="5">The sequence shown here is derived from an EMBL/GenBank/DDBJ whole genome shotgun (WGS) entry which is preliminary data.</text>
</comment>
<dbReference type="PANTHER" id="PTHR46203">
    <property type="entry name" value="PROBABLE PEPTIDE CHAIN RELEASE FACTOR C12ORF65"/>
    <property type="match status" value="1"/>
</dbReference>
<dbReference type="Pfam" id="PF00472">
    <property type="entry name" value="RF-1"/>
    <property type="match status" value="1"/>
</dbReference>
<feature type="region of interest" description="Disordered" evidence="3">
    <location>
        <begin position="90"/>
        <end position="138"/>
    </location>
</feature>
<gene>
    <name evidence="5" type="ORF">C4532_17660</name>
</gene>
<evidence type="ECO:0000256" key="3">
    <source>
        <dbReference type="SAM" id="MobiDB-lite"/>
    </source>
</evidence>
<dbReference type="GO" id="GO:0003747">
    <property type="term" value="F:translation release factor activity"/>
    <property type="evidence" value="ECO:0007669"/>
    <property type="project" value="InterPro"/>
</dbReference>
<comment type="similarity">
    <text evidence="1">Belongs to the prokaryotic/mitochondrial release factor family.</text>
</comment>
<dbReference type="EMBL" id="QZKI01000126">
    <property type="protein sequence ID" value="RJP65458.1"/>
    <property type="molecule type" value="Genomic_DNA"/>
</dbReference>
<dbReference type="PANTHER" id="PTHR46203:SF1">
    <property type="entry name" value="MITOCHONDRIAL TRANSLATION RELEASE FACTOR IN RESCUE"/>
    <property type="match status" value="1"/>
</dbReference>
<dbReference type="AlphaFoldDB" id="A0A419EQF3"/>
<feature type="compositionally biased region" description="Basic residues" evidence="3">
    <location>
        <begin position="102"/>
        <end position="111"/>
    </location>
</feature>
<dbReference type="InterPro" id="IPR052405">
    <property type="entry name" value="Mito_Transl_Release_Factor"/>
</dbReference>
<feature type="compositionally biased region" description="Basic and acidic residues" evidence="3">
    <location>
        <begin position="112"/>
        <end position="127"/>
    </location>
</feature>
<organism evidence="5 6">
    <name type="scientific">Candidatus Abyssobacteria bacterium SURF_17</name>
    <dbReference type="NCBI Taxonomy" id="2093361"/>
    <lineage>
        <taxon>Bacteria</taxon>
        <taxon>Pseudomonadati</taxon>
        <taxon>Candidatus Hydrogenedentota</taxon>
        <taxon>Candidatus Abyssobacteria</taxon>
    </lineage>
</organism>
<sequence length="138" mass="16145">MLDFGISPKKQSDLQKKMEELGIHESDFIEKFIRSRGAGGQNVNKVATCVYLKHLPTGLEVKVQRERSQALNRFLARRLLLEKIERKLTGAATKAQQEREKIRRQKRRRSQRAKEKILRSKKLQSEKKKLRSPIPPEE</sequence>
<dbReference type="SUPFAM" id="SSF75620">
    <property type="entry name" value="Release factor"/>
    <property type="match status" value="1"/>
</dbReference>
<feature type="domain" description="Prokaryotic-type class I peptide chain release factors" evidence="4">
    <location>
        <begin position="21"/>
        <end position="131"/>
    </location>
</feature>
<evidence type="ECO:0000259" key="4">
    <source>
        <dbReference type="Pfam" id="PF00472"/>
    </source>
</evidence>
<evidence type="ECO:0000256" key="2">
    <source>
        <dbReference type="ARBA" id="ARBA00022946"/>
    </source>
</evidence>
<name>A0A419EQF3_9BACT</name>
<protein>
    <submittedName>
        <fullName evidence="5">Peptide chain release factor-like protein</fullName>
    </submittedName>
</protein>
<dbReference type="InterPro" id="IPR000352">
    <property type="entry name" value="Pep_chain_release_fac_I"/>
</dbReference>
<reference evidence="5 6" key="1">
    <citation type="journal article" date="2017" name="ISME J.">
        <title>Energy and carbon metabolisms in a deep terrestrial subsurface fluid microbial community.</title>
        <authorList>
            <person name="Momper L."/>
            <person name="Jungbluth S.P."/>
            <person name="Lee M.D."/>
            <person name="Amend J.P."/>
        </authorList>
    </citation>
    <scope>NUCLEOTIDE SEQUENCE [LARGE SCALE GENOMIC DNA]</scope>
    <source>
        <strain evidence="5">SURF_17</strain>
    </source>
</reference>
<evidence type="ECO:0000256" key="1">
    <source>
        <dbReference type="ARBA" id="ARBA00010835"/>
    </source>
</evidence>
<evidence type="ECO:0000313" key="6">
    <source>
        <dbReference type="Proteomes" id="UP000285961"/>
    </source>
</evidence>
<proteinExistence type="inferred from homology"/>
<dbReference type="InterPro" id="IPR045853">
    <property type="entry name" value="Pep_chain_release_fac_I_sf"/>
</dbReference>
<dbReference type="Gene3D" id="3.30.160.20">
    <property type="match status" value="1"/>
</dbReference>
<evidence type="ECO:0000313" key="5">
    <source>
        <dbReference type="EMBL" id="RJP65458.1"/>
    </source>
</evidence>
<keyword evidence="2" id="KW-0809">Transit peptide</keyword>
<dbReference type="Proteomes" id="UP000285961">
    <property type="component" value="Unassembled WGS sequence"/>
</dbReference>